<evidence type="ECO:0000256" key="9">
    <source>
        <dbReference type="SAM" id="MobiDB-lite"/>
    </source>
</evidence>
<dbReference type="PANTHER" id="PTHR11384">
    <property type="entry name" value="ATP-BINDING CASSETTE, SUB-FAMILY D MEMBER"/>
    <property type="match status" value="1"/>
</dbReference>
<evidence type="ECO:0000313" key="13">
    <source>
        <dbReference type="EMBL" id="MFD0988328.1"/>
    </source>
</evidence>
<evidence type="ECO:0000259" key="11">
    <source>
        <dbReference type="PROSITE" id="PS50893"/>
    </source>
</evidence>
<dbReference type="PANTHER" id="PTHR11384:SF59">
    <property type="entry name" value="LYSOSOMAL COBALAMIN TRANSPORTER ABCD4"/>
    <property type="match status" value="1"/>
</dbReference>
<protein>
    <submittedName>
        <fullName evidence="13">ABC transporter ATP-binding protein/permease</fullName>
    </submittedName>
</protein>
<feature type="domain" description="ABC transmembrane type-1" evidence="12">
    <location>
        <begin position="33"/>
        <end position="331"/>
    </location>
</feature>
<evidence type="ECO:0000256" key="5">
    <source>
        <dbReference type="ARBA" id="ARBA00022741"/>
    </source>
</evidence>
<keyword evidence="14" id="KW-1185">Reference proteome</keyword>
<organism evidence="13 14">
    <name type="scientific">Methyloligella solikamskensis</name>
    <dbReference type="NCBI Taxonomy" id="1177756"/>
    <lineage>
        <taxon>Bacteria</taxon>
        <taxon>Pseudomonadati</taxon>
        <taxon>Pseudomonadota</taxon>
        <taxon>Alphaproteobacteria</taxon>
        <taxon>Hyphomicrobiales</taxon>
        <taxon>Hyphomicrobiaceae</taxon>
        <taxon>Methyloligella</taxon>
    </lineage>
</organism>
<reference evidence="14" key="1">
    <citation type="journal article" date="2019" name="Int. J. Syst. Evol. Microbiol.">
        <title>The Global Catalogue of Microorganisms (GCM) 10K type strain sequencing project: providing services to taxonomists for standard genome sequencing and annotation.</title>
        <authorList>
            <consortium name="The Broad Institute Genomics Platform"/>
            <consortium name="The Broad Institute Genome Sequencing Center for Infectious Disease"/>
            <person name="Wu L."/>
            <person name="Ma J."/>
        </authorList>
    </citation>
    <scope>NUCLEOTIDE SEQUENCE [LARGE SCALE GENOMIC DNA]</scope>
    <source>
        <strain evidence="14">CCUG 61697</strain>
    </source>
</reference>
<keyword evidence="8 10" id="KW-0472">Membrane</keyword>
<evidence type="ECO:0000256" key="6">
    <source>
        <dbReference type="ARBA" id="ARBA00022840"/>
    </source>
</evidence>
<dbReference type="SUPFAM" id="SSF90123">
    <property type="entry name" value="ABC transporter transmembrane region"/>
    <property type="match status" value="1"/>
</dbReference>
<dbReference type="InterPro" id="IPR027417">
    <property type="entry name" value="P-loop_NTPase"/>
</dbReference>
<keyword evidence="7 10" id="KW-1133">Transmembrane helix</keyword>
<keyword evidence="6 13" id="KW-0067">ATP-binding</keyword>
<name>A0ABW3JCY2_9HYPH</name>
<evidence type="ECO:0000256" key="3">
    <source>
        <dbReference type="ARBA" id="ARBA00022448"/>
    </source>
</evidence>
<dbReference type="GO" id="GO:0005524">
    <property type="term" value="F:ATP binding"/>
    <property type="evidence" value="ECO:0007669"/>
    <property type="project" value="UniProtKB-KW"/>
</dbReference>
<dbReference type="Gene3D" id="3.40.50.300">
    <property type="entry name" value="P-loop containing nucleotide triphosphate hydrolases"/>
    <property type="match status" value="1"/>
</dbReference>
<evidence type="ECO:0000256" key="1">
    <source>
        <dbReference type="ARBA" id="ARBA00004651"/>
    </source>
</evidence>
<dbReference type="InterPro" id="IPR017871">
    <property type="entry name" value="ABC_transporter-like_CS"/>
</dbReference>
<feature type="transmembrane region" description="Helical" evidence="10">
    <location>
        <begin position="141"/>
        <end position="167"/>
    </location>
</feature>
<feature type="transmembrane region" description="Helical" evidence="10">
    <location>
        <begin position="187"/>
        <end position="211"/>
    </location>
</feature>
<dbReference type="PROSITE" id="PS00211">
    <property type="entry name" value="ABC_TRANSPORTER_1"/>
    <property type="match status" value="1"/>
</dbReference>
<evidence type="ECO:0000259" key="12">
    <source>
        <dbReference type="PROSITE" id="PS50929"/>
    </source>
</evidence>
<keyword evidence="3" id="KW-0813">Transport</keyword>
<dbReference type="Pfam" id="PF06472">
    <property type="entry name" value="ABC_membrane_2"/>
    <property type="match status" value="1"/>
</dbReference>
<evidence type="ECO:0000256" key="4">
    <source>
        <dbReference type="ARBA" id="ARBA00022692"/>
    </source>
</evidence>
<dbReference type="SUPFAM" id="SSF52540">
    <property type="entry name" value="P-loop containing nucleoside triphosphate hydrolases"/>
    <property type="match status" value="1"/>
</dbReference>
<keyword evidence="5" id="KW-0547">Nucleotide-binding</keyword>
<comment type="subcellular location">
    <subcellularLocation>
        <location evidence="1">Cell membrane</location>
        <topology evidence="1">Multi-pass membrane protein</topology>
    </subcellularLocation>
</comment>
<dbReference type="SMART" id="SM00382">
    <property type="entry name" value="AAA"/>
    <property type="match status" value="1"/>
</dbReference>
<dbReference type="Gene3D" id="1.20.1560.10">
    <property type="entry name" value="ABC transporter type 1, transmembrane domain"/>
    <property type="match status" value="1"/>
</dbReference>
<evidence type="ECO:0000256" key="7">
    <source>
        <dbReference type="ARBA" id="ARBA00022989"/>
    </source>
</evidence>
<dbReference type="Proteomes" id="UP001597102">
    <property type="component" value="Unassembled WGS sequence"/>
</dbReference>
<dbReference type="Pfam" id="PF00005">
    <property type="entry name" value="ABC_tran"/>
    <property type="match status" value="1"/>
</dbReference>
<dbReference type="CDD" id="cd03223">
    <property type="entry name" value="ABCD_peroxisomal_ALDP"/>
    <property type="match status" value="1"/>
</dbReference>
<feature type="transmembrane region" description="Helical" evidence="10">
    <location>
        <begin position="68"/>
        <end position="90"/>
    </location>
</feature>
<dbReference type="InterPro" id="IPR011527">
    <property type="entry name" value="ABC1_TM_dom"/>
</dbReference>
<evidence type="ECO:0000256" key="10">
    <source>
        <dbReference type="SAM" id="Phobius"/>
    </source>
</evidence>
<sequence length="590" mass="66380">MAGFSQAAKEFSRIALPYFKGEDRWAGRILLSVVVALQLFQVYLSVQFNTWYRNFYNALEQKDWDSFIYQLGVFSVLAALFIIAAVYELYLRQWLQIRWRAWLTDNYMARWLEAGTHYRMRLRGDQIDNPDQRIAEDVRSFIVTTIGIGLGLLSSVVTLVSFVAILWGLSADQPLVIGSWSMEIPGYLVWAALLYAILGTWLTHLIGYPLIRLNFNQERYEADFRFSLVRLRENAEEVTLLSGEEVERQGLKERFGHVIQNWYSIMTRTKKLTFFTAGYNQAATIFPFVVVSPLYFAGAMTLGGLIQISQAFGKVQDSLSFFVDAYDNIANWKAILDRLSGFERSLEWAQSLDAEHEVSLKQAEAADHNSLRAQDVVVALPTGRDLVRISDFAVKPGEKVLVTGMSGSGKTSLFRALGGVWPFGEGKIELPREGDVLVLPQQAYMPLGTLRRAVTYPAGEQAYAPEEVEEVLTAVGLGKLVDQLDETAYWADLLSGGEQQRLSIARALLQKPQWLLLDEATSSLDEESEEQLYRLLLDRLPDTAIVSIGHRSGLSVFHDRFYHLTPDENGDHHLRLKETGGGPSPAGAPA</sequence>
<keyword evidence="4 10" id="KW-0812">Transmembrane</keyword>
<dbReference type="InterPro" id="IPR003439">
    <property type="entry name" value="ABC_transporter-like_ATP-bd"/>
</dbReference>
<dbReference type="InterPro" id="IPR003593">
    <property type="entry name" value="AAA+_ATPase"/>
</dbReference>
<evidence type="ECO:0000313" key="14">
    <source>
        <dbReference type="Proteomes" id="UP001597102"/>
    </source>
</evidence>
<accession>A0ABW3JCY2</accession>
<feature type="region of interest" description="Disordered" evidence="9">
    <location>
        <begin position="568"/>
        <end position="590"/>
    </location>
</feature>
<comment type="caution">
    <text evidence="13">The sequence shown here is derived from an EMBL/GenBank/DDBJ whole genome shotgun (WGS) entry which is preliminary data.</text>
</comment>
<dbReference type="RefSeq" id="WP_379091307.1">
    <property type="nucleotide sequence ID" value="NZ_JBHTJO010000002.1"/>
</dbReference>
<dbReference type="InterPro" id="IPR050835">
    <property type="entry name" value="ABC_transporter_sub-D"/>
</dbReference>
<evidence type="ECO:0000256" key="2">
    <source>
        <dbReference type="ARBA" id="ARBA00005417"/>
    </source>
</evidence>
<dbReference type="PROSITE" id="PS50893">
    <property type="entry name" value="ABC_TRANSPORTER_2"/>
    <property type="match status" value="1"/>
</dbReference>
<evidence type="ECO:0000256" key="8">
    <source>
        <dbReference type="ARBA" id="ARBA00023136"/>
    </source>
</evidence>
<proteinExistence type="inferred from homology"/>
<feature type="compositionally biased region" description="Basic and acidic residues" evidence="9">
    <location>
        <begin position="568"/>
        <end position="578"/>
    </location>
</feature>
<gene>
    <name evidence="13" type="ORF">ACFQ2F_14610</name>
</gene>
<comment type="similarity">
    <text evidence="2">Belongs to the ABC transporter superfamily.</text>
</comment>
<feature type="transmembrane region" description="Helical" evidence="10">
    <location>
        <begin position="29"/>
        <end position="48"/>
    </location>
</feature>
<dbReference type="PROSITE" id="PS50929">
    <property type="entry name" value="ABC_TM1F"/>
    <property type="match status" value="1"/>
</dbReference>
<dbReference type="InterPro" id="IPR036640">
    <property type="entry name" value="ABC1_TM_sf"/>
</dbReference>
<dbReference type="EMBL" id="JBHTJO010000002">
    <property type="protein sequence ID" value="MFD0988328.1"/>
    <property type="molecule type" value="Genomic_DNA"/>
</dbReference>
<feature type="domain" description="ABC transporter" evidence="11">
    <location>
        <begin position="371"/>
        <end position="588"/>
    </location>
</feature>